<dbReference type="Proteomes" id="UP000075901">
    <property type="component" value="Unassembled WGS sequence"/>
</dbReference>
<dbReference type="VEuPathDB" id="VectorBase:AMAM001886"/>
<evidence type="ECO:0000256" key="11">
    <source>
        <dbReference type="ARBA" id="ARBA00023128"/>
    </source>
</evidence>
<evidence type="ECO:0000256" key="4">
    <source>
        <dbReference type="ARBA" id="ARBA00022527"/>
    </source>
</evidence>
<organism evidence="15 16">
    <name type="scientific">Anopheles maculatus</name>
    <dbReference type="NCBI Taxonomy" id="74869"/>
    <lineage>
        <taxon>Eukaryota</taxon>
        <taxon>Metazoa</taxon>
        <taxon>Ecdysozoa</taxon>
        <taxon>Arthropoda</taxon>
        <taxon>Hexapoda</taxon>
        <taxon>Insecta</taxon>
        <taxon>Pterygota</taxon>
        <taxon>Neoptera</taxon>
        <taxon>Endopterygota</taxon>
        <taxon>Diptera</taxon>
        <taxon>Nematocera</taxon>
        <taxon>Culicoidea</taxon>
        <taxon>Culicidae</taxon>
        <taxon>Anophelinae</taxon>
        <taxon>Anopheles</taxon>
        <taxon>Anopheles maculatus group</taxon>
    </lineage>
</organism>
<dbReference type="InterPro" id="IPR051511">
    <property type="entry name" value="MitoQC_Scaffold_Kinases"/>
</dbReference>
<evidence type="ECO:0000256" key="5">
    <source>
        <dbReference type="ARBA" id="ARBA00022679"/>
    </source>
</evidence>
<evidence type="ECO:0000256" key="14">
    <source>
        <dbReference type="SAM" id="MobiDB-lite"/>
    </source>
</evidence>
<comment type="catalytic activity">
    <reaction evidence="13">
        <text>L-seryl-[protein] + ATP = O-phospho-L-seryl-[protein] + ADP + H(+)</text>
        <dbReference type="Rhea" id="RHEA:17989"/>
        <dbReference type="Rhea" id="RHEA-COMP:9863"/>
        <dbReference type="Rhea" id="RHEA-COMP:11604"/>
        <dbReference type="ChEBI" id="CHEBI:15378"/>
        <dbReference type="ChEBI" id="CHEBI:29999"/>
        <dbReference type="ChEBI" id="CHEBI:30616"/>
        <dbReference type="ChEBI" id="CHEBI:83421"/>
        <dbReference type="ChEBI" id="CHEBI:456216"/>
        <dbReference type="EC" id="2.7.11.1"/>
    </reaction>
</comment>
<dbReference type="GO" id="GO:0046872">
    <property type="term" value="F:metal ion binding"/>
    <property type="evidence" value="ECO:0007669"/>
    <property type="project" value="UniProtKB-KW"/>
</dbReference>
<keyword evidence="8" id="KW-0418">Kinase</keyword>
<feature type="compositionally biased region" description="Polar residues" evidence="14">
    <location>
        <begin position="187"/>
        <end position="209"/>
    </location>
</feature>
<dbReference type="GO" id="GO:0042981">
    <property type="term" value="P:regulation of apoptotic process"/>
    <property type="evidence" value="ECO:0007669"/>
    <property type="project" value="TreeGrafter"/>
</dbReference>
<dbReference type="PANTHER" id="PTHR22972:SF7">
    <property type="entry name" value="SERINE_THREONINE-PROTEIN KINASE PINK1, MITOCHONDRIAL"/>
    <property type="match status" value="1"/>
</dbReference>
<dbReference type="GO" id="GO:0005739">
    <property type="term" value="C:mitochondrion"/>
    <property type="evidence" value="ECO:0007669"/>
    <property type="project" value="UniProtKB-SubCell"/>
</dbReference>
<keyword evidence="9" id="KW-0067">ATP-binding</keyword>
<protein>
    <recommendedName>
        <fullName evidence="3">non-specific serine/threonine protein kinase</fullName>
        <ecNumber evidence="3">2.7.11.1</ecNumber>
    </recommendedName>
</protein>
<evidence type="ECO:0000313" key="15">
    <source>
        <dbReference type="EnsemblMetazoa" id="AMAM001886-PA"/>
    </source>
</evidence>
<dbReference type="EnsemblMetazoa" id="AMAM001886-RA">
    <property type="protein sequence ID" value="AMAM001886-PA"/>
    <property type="gene ID" value="AMAM001886"/>
</dbReference>
<evidence type="ECO:0000256" key="9">
    <source>
        <dbReference type="ARBA" id="ARBA00022840"/>
    </source>
</evidence>
<comment type="subcellular location">
    <subcellularLocation>
        <location evidence="2">Mitochondrion</location>
    </subcellularLocation>
</comment>
<dbReference type="GO" id="GO:0000422">
    <property type="term" value="P:autophagy of mitochondrion"/>
    <property type="evidence" value="ECO:0007669"/>
    <property type="project" value="TreeGrafter"/>
</dbReference>
<keyword evidence="11" id="KW-0496">Mitochondrion</keyword>
<reference evidence="15" key="2">
    <citation type="submission" date="2020-05" db="UniProtKB">
        <authorList>
            <consortium name="EnsemblMetazoa"/>
        </authorList>
    </citation>
    <scope>IDENTIFICATION</scope>
    <source>
        <strain evidence="15">maculatus3</strain>
    </source>
</reference>
<keyword evidence="6" id="KW-0479">Metal-binding</keyword>
<accession>A0A182S8N2</accession>
<keyword evidence="4" id="KW-0723">Serine/threonine-protein kinase</keyword>
<evidence type="ECO:0000256" key="10">
    <source>
        <dbReference type="ARBA" id="ARBA00022842"/>
    </source>
</evidence>
<keyword evidence="5" id="KW-0808">Transferase</keyword>
<evidence type="ECO:0000256" key="7">
    <source>
        <dbReference type="ARBA" id="ARBA00022741"/>
    </source>
</evidence>
<sequence>MSFRLLTTRLYKHGRLLVQNYLKRDIHVSNVWSNPTESAKVNKINETLRHDLRINDFRNNSFLRFGNQARRLFIDNVLSRVTNPYSVDLRLQATKKLLYGDSTPFFALVGVSLASGDGVLTKNDELEAVCWEIRHAMSNFQEKVGEKDIETRLDEEFGIENLNIGKHIAKGCSAVVYAASIKEPTISNESSTTYSDSIQHNTSASSVQNEALEDWAEEEPTFADQRHNGNSPLLLPERTASTVLREMINNSDDQTRANNNRRVRFNSEAR</sequence>
<evidence type="ECO:0000313" key="16">
    <source>
        <dbReference type="Proteomes" id="UP000075901"/>
    </source>
</evidence>
<evidence type="ECO:0000256" key="2">
    <source>
        <dbReference type="ARBA" id="ARBA00004173"/>
    </source>
</evidence>
<reference evidence="16" key="1">
    <citation type="submission" date="2013-09" db="EMBL/GenBank/DDBJ databases">
        <title>The Genome Sequence of Anopheles maculatus species B.</title>
        <authorList>
            <consortium name="The Broad Institute Genomics Platform"/>
            <person name="Neafsey D.E."/>
            <person name="Besansky N."/>
            <person name="Howell P."/>
            <person name="Walton C."/>
            <person name="Young S.K."/>
            <person name="Zeng Q."/>
            <person name="Gargeya S."/>
            <person name="Fitzgerald M."/>
            <person name="Haas B."/>
            <person name="Abouelleil A."/>
            <person name="Allen A.W."/>
            <person name="Alvarado L."/>
            <person name="Arachchi H.M."/>
            <person name="Berlin A.M."/>
            <person name="Chapman S.B."/>
            <person name="Gainer-Dewar J."/>
            <person name="Goldberg J."/>
            <person name="Griggs A."/>
            <person name="Gujja S."/>
            <person name="Hansen M."/>
            <person name="Howarth C."/>
            <person name="Imamovic A."/>
            <person name="Ireland A."/>
            <person name="Larimer J."/>
            <person name="McCowan C."/>
            <person name="Murphy C."/>
            <person name="Pearson M."/>
            <person name="Poon T.W."/>
            <person name="Priest M."/>
            <person name="Roberts A."/>
            <person name="Saif S."/>
            <person name="Shea T."/>
            <person name="Sisk P."/>
            <person name="Sykes S."/>
            <person name="Wortman J."/>
            <person name="Nusbaum C."/>
            <person name="Birren B."/>
        </authorList>
    </citation>
    <scope>NUCLEOTIDE SEQUENCE [LARGE SCALE GENOMIC DNA]</scope>
    <source>
        <strain evidence="16">maculatus3</strain>
    </source>
</reference>
<evidence type="ECO:0000256" key="1">
    <source>
        <dbReference type="ARBA" id="ARBA00001946"/>
    </source>
</evidence>
<comment type="catalytic activity">
    <reaction evidence="12">
        <text>L-threonyl-[protein] + ATP = O-phospho-L-threonyl-[protein] + ADP + H(+)</text>
        <dbReference type="Rhea" id="RHEA:46608"/>
        <dbReference type="Rhea" id="RHEA-COMP:11060"/>
        <dbReference type="Rhea" id="RHEA-COMP:11605"/>
        <dbReference type="ChEBI" id="CHEBI:15378"/>
        <dbReference type="ChEBI" id="CHEBI:30013"/>
        <dbReference type="ChEBI" id="CHEBI:30616"/>
        <dbReference type="ChEBI" id="CHEBI:61977"/>
        <dbReference type="ChEBI" id="CHEBI:456216"/>
        <dbReference type="EC" id="2.7.11.1"/>
    </reaction>
</comment>
<dbReference type="PANTHER" id="PTHR22972">
    <property type="entry name" value="SERINE/THREONINE PROTEIN KINASE"/>
    <property type="match status" value="1"/>
</dbReference>
<dbReference type="GO" id="GO:0090141">
    <property type="term" value="P:positive regulation of mitochondrial fission"/>
    <property type="evidence" value="ECO:0007669"/>
    <property type="project" value="TreeGrafter"/>
</dbReference>
<comment type="cofactor">
    <cofactor evidence="1">
        <name>Mg(2+)</name>
        <dbReference type="ChEBI" id="CHEBI:18420"/>
    </cofactor>
</comment>
<name>A0A182S8N2_9DIPT</name>
<dbReference type="GO" id="GO:0005524">
    <property type="term" value="F:ATP binding"/>
    <property type="evidence" value="ECO:0007669"/>
    <property type="project" value="UniProtKB-KW"/>
</dbReference>
<evidence type="ECO:0000256" key="6">
    <source>
        <dbReference type="ARBA" id="ARBA00022723"/>
    </source>
</evidence>
<dbReference type="AlphaFoldDB" id="A0A182S8N2"/>
<keyword evidence="10" id="KW-0460">Magnesium</keyword>
<dbReference type="GO" id="GO:0004674">
    <property type="term" value="F:protein serine/threonine kinase activity"/>
    <property type="evidence" value="ECO:0007669"/>
    <property type="project" value="UniProtKB-KW"/>
</dbReference>
<evidence type="ECO:0000256" key="8">
    <source>
        <dbReference type="ARBA" id="ARBA00022777"/>
    </source>
</evidence>
<evidence type="ECO:0000256" key="13">
    <source>
        <dbReference type="ARBA" id="ARBA00048679"/>
    </source>
</evidence>
<evidence type="ECO:0000256" key="3">
    <source>
        <dbReference type="ARBA" id="ARBA00012513"/>
    </source>
</evidence>
<feature type="region of interest" description="Disordered" evidence="14">
    <location>
        <begin position="250"/>
        <end position="270"/>
    </location>
</feature>
<dbReference type="EC" id="2.7.11.1" evidence="3"/>
<evidence type="ECO:0000256" key="12">
    <source>
        <dbReference type="ARBA" id="ARBA00047899"/>
    </source>
</evidence>
<keyword evidence="16" id="KW-1185">Reference proteome</keyword>
<keyword evidence="7" id="KW-0547">Nucleotide-binding</keyword>
<feature type="region of interest" description="Disordered" evidence="14">
    <location>
        <begin position="187"/>
        <end position="211"/>
    </location>
</feature>
<proteinExistence type="predicted"/>